<accession>A0A928W064</accession>
<reference evidence="1" key="1">
    <citation type="submission" date="2020-10" db="EMBL/GenBank/DDBJ databases">
        <authorList>
            <person name="Castelo-Branco R."/>
            <person name="Eusebio N."/>
            <person name="Adriana R."/>
            <person name="Vieira A."/>
            <person name="Brugerolle De Fraissinette N."/>
            <person name="Rezende De Castro R."/>
            <person name="Schneider M.P."/>
            <person name="Vasconcelos V."/>
            <person name="Leao P.N."/>
        </authorList>
    </citation>
    <scope>NUCLEOTIDE SEQUENCE</scope>
    <source>
        <strain evidence="1">LEGE 11467</strain>
    </source>
</reference>
<dbReference type="Gene3D" id="2.160.20.80">
    <property type="entry name" value="E3 ubiquitin-protein ligase SopA"/>
    <property type="match status" value="2"/>
</dbReference>
<dbReference type="InterPro" id="IPR001646">
    <property type="entry name" value="5peptide_repeat"/>
</dbReference>
<gene>
    <name evidence="1" type="ORF">IQ235_14875</name>
</gene>
<organism evidence="1 2">
    <name type="scientific">Zarconia navalis LEGE 11467</name>
    <dbReference type="NCBI Taxonomy" id="1828826"/>
    <lineage>
        <taxon>Bacteria</taxon>
        <taxon>Bacillati</taxon>
        <taxon>Cyanobacteriota</taxon>
        <taxon>Cyanophyceae</taxon>
        <taxon>Oscillatoriophycideae</taxon>
        <taxon>Oscillatoriales</taxon>
        <taxon>Oscillatoriales incertae sedis</taxon>
        <taxon>Zarconia</taxon>
        <taxon>Zarconia navalis</taxon>
    </lineage>
</organism>
<dbReference type="RefSeq" id="WP_264322243.1">
    <property type="nucleotide sequence ID" value="NZ_JADEXN010000291.1"/>
</dbReference>
<evidence type="ECO:0000313" key="1">
    <source>
        <dbReference type="EMBL" id="MBE9042062.1"/>
    </source>
</evidence>
<sequence>MDPDELLARSADELLARSAVTSLLERYEAGEREFGAIDLSEVHLSNVDLCGIDLGDADLSHAKLYGVNLSHSNLSNANLNGAQLYGVNLYGVNLGNADLQGVDLSDVNLSYTNLSEADFAQAYLGAVNLSGSDLSCANFSHANLTQANLSEADLSCANFSDANLNRANLTCVTQEFNEVTLDAPRQSIDFTGANLTCANLTQADLSHADFRGADLQNAILVGTKLMNAFLERTNLSGTSLDRRQKIIEIQNSQECAAQTPIQNRSLIQQIAILQSELKRQEIPAEEIQMDGSNAIAPSDGNGNRWAWEQLQLSSIAQVEIAKALDRANLLFFGNSIARLDLGGVRGSETELGFLVFNRVSVVPTFVRWGILAVDSPLDKHEDRESVEPNRDIYFERGGVRIYRFPYLQCLQTPDRVVQKFIELLALGK</sequence>
<evidence type="ECO:0000313" key="2">
    <source>
        <dbReference type="Proteomes" id="UP000621799"/>
    </source>
</evidence>
<protein>
    <submittedName>
        <fullName evidence="1">Pentapeptide repeat-containing protein</fullName>
    </submittedName>
</protein>
<dbReference type="InterPro" id="IPR051082">
    <property type="entry name" value="Pentapeptide-BTB/POZ_domain"/>
</dbReference>
<dbReference type="PANTHER" id="PTHR14136">
    <property type="entry name" value="BTB_POZ DOMAIN-CONTAINING PROTEIN KCTD9"/>
    <property type="match status" value="1"/>
</dbReference>
<dbReference type="AlphaFoldDB" id="A0A928W064"/>
<dbReference type="EMBL" id="JADEXN010000291">
    <property type="protein sequence ID" value="MBE9042062.1"/>
    <property type="molecule type" value="Genomic_DNA"/>
</dbReference>
<dbReference type="Pfam" id="PF00805">
    <property type="entry name" value="Pentapeptide"/>
    <property type="match status" value="3"/>
</dbReference>
<keyword evidence="2" id="KW-1185">Reference proteome</keyword>
<dbReference type="PANTHER" id="PTHR14136:SF17">
    <property type="entry name" value="BTB_POZ DOMAIN-CONTAINING PROTEIN KCTD9"/>
    <property type="match status" value="1"/>
</dbReference>
<dbReference type="Proteomes" id="UP000621799">
    <property type="component" value="Unassembled WGS sequence"/>
</dbReference>
<proteinExistence type="predicted"/>
<name>A0A928W064_9CYAN</name>
<comment type="caution">
    <text evidence="1">The sequence shown here is derived from an EMBL/GenBank/DDBJ whole genome shotgun (WGS) entry which is preliminary data.</text>
</comment>
<dbReference type="SUPFAM" id="SSF141571">
    <property type="entry name" value="Pentapeptide repeat-like"/>
    <property type="match status" value="2"/>
</dbReference>